<dbReference type="SMART" id="SM00271">
    <property type="entry name" value="DnaJ"/>
    <property type="match status" value="1"/>
</dbReference>
<gene>
    <name evidence="3" type="ORF">AB1Y20_010760</name>
</gene>
<dbReference type="Gene3D" id="1.10.287.110">
    <property type="entry name" value="DnaJ domain"/>
    <property type="match status" value="1"/>
</dbReference>
<comment type="caution">
    <text evidence="3">The sequence shown here is derived from an EMBL/GenBank/DDBJ whole genome shotgun (WGS) entry which is preliminary data.</text>
</comment>
<feature type="compositionally biased region" description="Gly residues" evidence="1">
    <location>
        <begin position="107"/>
        <end position="126"/>
    </location>
</feature>
<feature type="domain" description="J" evidence="2">
    <location>
        <begin position="27"/>
        <end position="89"/>
    </location>
</feature>
<evidence type="ECO:0000313" key="3">
    <source>
        <dbReference type="EMBL" id="KAL1504354.1"/>
    </source>
</evidence>
<dbReference type="InterPro" id="IPR001623">
    <property type="entry name" value="DnaJ_domain"/>
</dbReference>
<accession>A0AB34IS96</accession>
<evidence type="ECO:0000259" key="2">
    <source>
        <dbReference type="SMART" id="SM00271"/>
    </source>
</evidence>
<feature type="region of interest" description="Disordered" evidence="1">
    <location>
        <begin position="90"/>
        <end position="131"/>
    </location>
</feature>
<name>A0AB34IS96_PRYPA</name>
<dbReference type="SUPFAM" id="SSF46565">
    <property type="entry name" value="Chaperone J-domain"/>
    <property type="match status" value="1"/>
</dbReference>
<sequence length="253" mass="26186">MLRLAARRARAAAARHACFSSSSPPPPPPLQLLGLPPGASRQAIKARYYELAKLTHPDSRAAADDARAAELPPFAQVHAAFEELMAGAGGAAEGQGVPRTSPNHAARGGGGGGGVRGARGGGGGGPTARPKTLGEVLVEQLEEDPGAVGRVWGDIKARRLAVNGTVLDALFRACGRGHTEGGGLAGALAILRDATAQGLLTPEVRHAGLVSLIKWCKEDGQSFGLIYNELTESEKSSDVLEMIGNANFLYRYI</sequence>
<dbReference type="InterPro" id="IPR036869">
    <property type="entry name" value="J_dom_sf"/>
</dbReference>
<dbReference type="Pfam" id="PF00226">
    <property type="entry name" value="DnaJ"/>
    <property type="match status" value="1"/>
</dbReference>
<proteinExistence type="predicted"/>
<keyword evidence="4" id="KW-1185">Reference proteome</keyword>
<dbReference type="Proteomes" id="UP001515480">
    <property type="component" value="Unassembled WGS sequence"/>
</dbReference>
<organism evidence="3 4">
    <name type="scientific">Prymnesium parvum</name>
    <name type="common">Toxic golden alga</name>
    <dbReference type="NCBI Taxonomy" id="97485"/>
    <lineage>
        <taxon>Eukaryota</taxon>
        <taxon>Haptista</taxon>
        <taxon>Haptophyta</taxon>
        <taxon>Prymnesiophyceae</taxon>
        <taxon>Prymnesiales</taxon>
        <taxon>Prymnesiaceae</taxon>
        <taxon>Prymnesium</taxon>
    </lineage>
</organism>
<protein>
    <recommendedName>
        <fullName evidence="2">J domain-containing protein</fullName>
    </recommendedName>
</protein>
<evidence type="ECO:0000313" key="4">
    <source>
        <dbReference type="Proteomes" id="UP001515480"/>
    </source>
</evidence>
<reference evidence="3 4" key="1">
    <citation type="journal article" date="2024" name="Science">
        <title>Giant polyketide synthase enzymes in the biosynthesis of giant marine polyether toxins.</title>
        <authorList>
            <person name="Fallon T.R."/>
            <person name="Shende V.V."/>
            <person name="Wierzbicki I.H."/>
            <person name="Pendleton A.L."/>
            <person name="Watervoot N.F."/>
            <person name="Auber R.P."/>
            <person name="Gonzalez D.J."/>
            <person name="Wisecaver J.H."/>
            <person name="Moore B.S."/>
        </authorList>
    </citation>
    <scope>NUCLEOTIDE SEQUENCE [LARGE SCALE GENOMIC DNA]</scope>
    <source>
        <strain evidence="3 4">12B1</strain>
    </source>
</reference>
<dbReference type="CDD" id="cd06257">
    <property type="entry name" value="DnaJ"/>
    <property type="match status" value="1"/>
</dbReference>
<dbReference type="EMBL" id="JBGBPQ010000020">
    <property type="protein sequence ID" value="KAL1504354.1"/>
    <property type="molecule type" value="Genomic_DNA"/>
</dbReference>
<evidence type="ECO:0000256" key="1">
    <source>
        <dbReference type="SAM" id="MobiDB-lite"/>
    </source>
</evidence>
<dbReference type="AlphaFoldDB" id="A0AB34IS96"/>